<dbReference type="OrthoDB" id="2689033at2759"/>
<reference evidence="1 2" key="1">
    <citation type="submission" date="2015-08" db="EMBL/GenBank/DDBJ databases">
        <title>Next Generation Sequencing and Analysis of the Genome of Puccinia sorghi L Schw, the Causal Agent of Maize Common Rust.</title>
        <authorList>
            <person name="Rochi L."/>
            <person name="Burguener G."/>
            <person name="Darino M."/>
            <person name="Turjanski A."/>
            <person name="Kreff E."/>
            <person name="Dieguez M.J."/>
            <person name="Sacco F."/>
        </authorList>
    </citation>
    <scope>NUCLEOTIDE SEQUENCE [LARGE SCALE GENOMIC DNA]</scope>
    <source>
        <strain evidence="1 2">RO10H11247</strain>
    </source>
</reference>
<organism evidence="1 2">
    <name type="scientific">Puccinia sorghi</name>
    <dbReference type="NCBI Taxonomy" id="27349"/>
    <lineage>
        <taxon>Eukaryota</taxon>
        <taxon>Fungi</taxon>
        <taxon>Dikarya</taxon>
        <taxon>Basidiomycota</taxon>
        <taxon>Pucciniomycotina</taxon>
        <taxon>Pucciniomycetes</taxon>
        <taxon>Pucciniales</taxon>
        <taxon>Pucciniaceae</taxon>
        <taxon>Puccinia</taxon>
    </lineage>
</organism>
<keyword evidence="2" id="KW-1185">Reference proteome</keyword>
<accession>A0A0L6UCS7</accession>
<protein>
    <submittedName>
        <fullName evidence="1">Uncharacterized protein</fullName>
    </submittedName>
</protein>
<evidence type="ECO:0000313" key="1">
    <source>
        <dbReference type="EMBL" id="KNZ45630.1"/>
    </source>
</evidence>
<proteinExistence type="predicted"/>
<dbReference type="EMBL" id="LAVV01013454">
    <property type="protein sequence ID" value="KNZ45630.1"/>
    <property type="molecule type" value="Genomic_DNA"/>
</dbReference>
<sequence>GGCWIDGYVADSFFNSIILQELANPVVRAHLNFYPHETYGKNMVSVMGKHFYIYEPVQLRTANHPIVVPIFFYSHQDMVYAKCVHPQIIKVDSKHSQTVSNVFTVSAHLDYHSSMVEDILVSEFADSCGGHIVGVLPHNFDFSDNFDFAVSLADQALPNPSRKKARGKLIYHMPINLYADDTGLSPKMNNMEYNCHFISTSNVALKYWRLLSPFDLATNGCIGYDPIIQQEVLIMSMPLWFMADSPIAAA</sequence>
<comment type="caution">
    <text evidence="1">The sequence shown here is derived from an EMBL/GenBank/DDBJ whole genome shotgun (WGS) entry which is preliminary data.</text>
</comment>
<feature type="non-terminal residue" evidence="1">
    <location>
        <position position="1"/>
    </location>
</feature>
<feature type="non-terminal residue" evidence="1">
    <location>
        <position position="250"/>
    </location>
</feature>
<name>A0A0L6UCS7_9BASI</name>
<dbReference type="Proteomes" id="UP000037035">
    <property type="component" value="Unassembled WGS sequence"/>
</dbReference>
<dbReference type="PANTHER" id="PTHR31912:SF34">
    <property type="entry name" value="NOTOCHORD-RELATED PROTEIN"/>
    <property type="match status" value="1"/>
</dbReference>
<evidence type="ECO:0000313" key="2">
    <source>
        <dbReference type="Proteomes" id="UP000037035"/>
    </source>
</evidence>
<dbReference type="VEuPathDB" id="FungiDB:VP01_7964g1"/>
<dbReference type="AlphaFoldDB" id="A0A0L6UCS7"/>
<gene>
    <name evidence="1" type="ORF">VP01_7964g1</name>
</gene>
<dbReference type="PANTHER" id="PTHR31912">
    <property type="entry name" value="IP13529P"/>
    <property type="match status" value="1"/>
</dbReference>